<proteinExistence type="inferred from homology"/>
<name>A0A2V1MZG6_9LACO</name>
<dbReference type="RefSeq" id="WP_109250947.1">
    <property type="nucleotide sequence ID" value="NZ_QCXQ01000006.1"/>
</dbReference>
<accession>A0A2V1MZG6</accession>
<organism evidence="3 4">
    <name type="scientific">Levilactobacillus bambusae</name>
    <dbReference type="NCBI Taxonomy" id="2024736"/>
    <lineage>
        <taxon>Bacteria</taxon>
        <taxon>Bacillati</taxon>
        <taxon>Bacillota</taxon>
        <taxon>Bacilli</taxon>
        <taxon>Lactobacillales</taxon>
        <taxon>Lactobacillaceae</taxon>
        <taxon>Levilactobacillus</taxon>
    </lineage>
</organism>
<dbReference type="PANTHER" id="PTHR34297">
    <property type="entry name" value="HYPOTHETICAL CYTOSOLIC PROTEIN-RELATED"/>
    <property type="match status" value="1"/>
</dbReference>
<dbReference type="Pfam" id="PF03780">
    <property type="entry name" value="Asp23"/>
    <property type="match status" value="1"/>
</dbReference>
<evidence type="ECO:0000256" key="1">
    <source>
        <dbReference type="ARBA" id="ARBA00005721"/>
    </source>
</evidence>
<keyword evidence="4" id="KW-1185">Reference proteome</keyword>
<comment type="caution">
    <text evidence="3">The sequence shown here is derived from an EMBL/GenBank/DDBJ whole genome shotgun (WGS) entry which is preliminary data.</text>
</comment>
<protein>
    <recommendedName>
        <fullName evidence="2">Stress response regulator gls24 homolog</fullName>
    </recommendedName>
</protein>
<reference evidence="3 4" key="1">
    <citation type="journal article" date="2018" name="Int. J. Syst. Evol. Microbiol.">
        <title>Lactobacillus bambusae sp. nov., isolated from a traditional fermented Ma-bamboo shoots of Taiwan.</title>
        <authorList>
            <person name="Wang L.-T."/>
        </authorList>
    </citation>
    <scope>NUCLEOTIDE SEQUENCE [LARGE SCALE GENOMIC DNA]</scope>
    <source>
        <strain evidence="3 4">BS-W1</strain>
    </source>
</reference>
<dbReference type="InterPro" id="IPR005531">
    <property type="entry name" value="Asp23"/>
</dbReference>
<dbReference type="EMBL" id="QCXQ01000006">
    <property type="protein sequence ID" value="PWF99489.1"/>
    <property type="molecule type" value="Genomic_DNA"/>
</dbReference>
<comment type="similarity">
    <text evidence="1">Belongs to the asp23 family.</text>
</comment>
<sequence>MAQSPTVDKTIEFDPVVIEKIAGKTAANVDGILALQGNLWNNLTDRLSKDDNPTHGIDVDIDKEAKTVALKLTGILEYGKNAPTVFDRLSKNITESVTNMTDLTVTKIDLVVKDMLTHDEWTEQSKKLTKKKPD</sequence>
<dbReference type="OrthoDB" id="2249081at2"/>
<gene>
    <name evidence="3" type="ORF">DCM90_08560</name>
</gene>
<dbReference type="Proteomes" id="UP000245080">
    <property type="component" value="Unassembled WGS sequence"/>
</dbReference>
<evidence type="ECO:0000313" key="4">
    <source>
        <dbReference type="Proteomes" id="UP000245080"/>
    </source>
</evidence>
<dbReference type="PANTHER" id="PTHR34297:SF3">
    <property type="entry name" value="ALKALINE SHOCK PROTEIN 23"/>
    <property type="match status" value="1"/>
</dbReference>
<evidence type="ECO:0000313" key="3">
    <source>
        <dbReference type="EMBL" id="PWF99489.1"/>
    </source>
</evidence>
<dbReference type="AlphaFoldDB" id="A0A2V1MZG6"/>
<evidence type="ECO:0000256" key="2">
    <source>
        <dbReference type="ARBA" id="ARBA00039575"/>
    </source>
</evidence>